<dbReference type="SUPFAM" id="SSF56112">
    <property type="entry name" value="Protein kinase-like (PK-like)"/>
    <property type="match status" value="1"/>
</dbReference>
<dbReference type="PROSITE" id="PS50011">
    <property type="entry name" value="PROTEIN_KINASE_DOM"/>
    <property type="match status" value="1"/>
</dbReference>
<dbReference type="SMART" id="SM00220">
    <property type="entry name" value="S_TKc"/>
    <property type="match status" value="1"/>
</dbReference>
<evidence type="ECO:0000256" key="4">
    <source>
        <dbReference type="ARBA" id="ARBA00022679"/>
    </source>
</evidence>
<dbReference type="KEGG" id="tva:4765127"/>
<evidence type="ECO:0000256" key="7">
    <source>
        <dbReference type="ARBA" id="ARBA00022840"/>
    </source>
</evidence>
<evidence type="ECO:0000313" key="15">
    <source>
        <dbReference type="Proteomes" id="UP000001542"/>
    </source>
</evidence>
<evidence type="ECO:0000256" key="11">
    <source>
        <dbReference type="RuleBase" id="RU000304"/>
    </source>
</evidence>
<dbReference type="InterPro" id="IPR000719">
    <property type="entry name" value="Prot_kinase_dom"/>
</dbReference>
<comment type="catalytic activity">
    <reaction evidence="8">
        <text>L-threonyl-[protein] + ATP = O-phospho-L-threonyl-[protein] + ADP + H(+)</text>
        <dbReference type="Rhea" id="RHEA:46608"/>
        <dbReference type="Rhea" id="RHEA-COMP:11060"/>
        <dbReference type="Rhea" id="RHEA-COMP:11605"/>
        <dbReference type="ChEBI" id="CHEBI:15378"/>
        <dbReference type="ChEBI" id="CHEBI:30013"/>
        <dbReference type="ChEBI" id="CHEBI:30616"/>
        <dbReference type="ChEBI" id="CHEBI:61977"/>
        <dbReference type="ChEBI" id="CHEBI:456216"/>
        <dbReference type="EC" id="2.7.11.1"/>
    </reaction>
</comment>
<dbReference type="InterPro" id="IPR017441">
    <property type="entry name" value="Protein_kinase_ATP_BS"/>
</dbReference>
<dbReference type="STRING" id="5722.A2EJ98"/>
<dbReference type="FunCoup" id="A2EJ98">
    <property type="interactions" value="457"/>
</dbReference>
<dbReference type="InterPro" id="IPR008271">
    <property type="entry name" value="Ser/Thr_kinase_AS"/>
</dbReference>
<comment type="similarity">
    <text evidence="1">Belongs to the protein kinase superfamily. AGC Ser/Thr protein kinase family. PDPK1 subfamily.</text>
</comment>
<evidence type="ECO:0000313" key="14">
    <source>
        <dbReference type="EMBL" id="EAY07250.1"/>
    </source>
</evidence>
<dbReference type="PROSITE" id="PS00107">
    <property type="entry name" value="PROTEIN_KINASE_ATP"/>
    <property type="match status" value="1"/>
</dbReference>
<organism evidence="14 15">
    <name type="scientific">Trichomonas vaginalis (strain ATCC PRA-98 / G3)</name>
    <dbReference type="NCBI Taxonomy" id="412133"/>
    <lineage>
        <taxon>Eukaryota</taxon>
        <taxon>Metamonada</taxon>
        <taxon>Parabasalia</taxon>
        <taxon>Trichomonadida</taxon>
        <taxon>Trichomonadidae</taxon>
        <taxon>Trichomonas</taxon>
    </lineage>
</organism>
<keyword evidence="3 11" id="KW-0723">Serine/threonine-protein kinase</keyword>
<feature type="region of interest" description="Disordered" evidence="12">
    <location>
        <begin position="1"/>
        <end position="33"/>
    </location>
</feature>
<dbReference type="PANTHER" id="PTHR24356">
    <property type="entry name" value="SERINE/THREONINE-PROTEIN KINASE"/>
    <property type="match status" value="1"/>
</dbReference>
<dbReference type="SUPFAM" id="SSF50729">
    <property type="entry name" value="PH domain-like"/>
    <property type="match status" value="1"/>
</dbReference>
<feature type="domain" description="Protein kinase" evidence="13">
    <location>
        <begin position="35"/>
        <end position="297"/>
    </location>
</feature>
<dbReference type="GO" id="GO:0035556">
    <property type="term" value="P:intracellular signal transduction"/>
    <property type="evidence" value="ECO:0000318"/>
    <property type="project" value="GO_Central"/>
</dbReference>
<dbReference type="Gene3D" id="3.30.200.20">
    <property type="entry name" value="Phosphorylase Kinase, domain 1"/>
    <property type="match status" value="1"/>
</dbReference>
<protein>
    <recommendedName>
        <fullName evidence="2">non-specific serine/threonine protein kinase</fullName>
        <ecNumber evidence="2">2.7.11.1</ecNumber>
    </recommendedName>
</protein>
<dbReference type="FunFam" id="3.30.200.20:FF:000042">
    <property type="entry name" value="Aurora kinase A"/>
    <property type="match status" value="1"/>
</dbReference>
<dbReference type="InterPro" id="IPR050236">
    <property type="entry name" value="Ser_Thr_kinase_AGC"/>
</dbReference>
<dbReference type="AlphaFoldDB" id="A2EJ98"/>
<dbReference type="GO" id="GO:0005524">
    <property type="term" value="F:ATP binding"/>
    <property type="evidence" value="ECO:0007669"/>
    <property type="project" value="UniProtKB-UniRule"/>
</dbReference>
<dbReference type="PROSITE" id="PS00108">
    <property type="entry name" value="PROTEIN_KINASE_ST"/>
    <property type="match status" value="1"/>
</dbReference>
<feature type="binding site" evidence="10">
    <location>
        <position position="64"/>
    </location>
    <ligand>
        <name>ATP</name>
        <dbReference type="ChEBI" id="CHEBI:30616"/>
    </ligand>
</feature>
<gene>
    <name evidence="14" type="ORF">TVAG_240510</name>
</gene>
<dbReference type="Gene3D" id="2.30.29.30">
    <property type="entry name" value="Pleckstrin-homology domain (PH domain)/Phosphotyrosine-binding domain (PTB)"/>
    <property type="match status" value="1"/>
</dbReference>
<keyword evidence="15" id="KW-1185">Reference proteome</keyword>
<sequence>MSSPPHSLPPPVVHSDVKPTPTTPGKKRQKRKNDFNIGRVLGRGAFGEVLKVQDIETGKYYAMKVLSKSRIAREKKLSYVLLERDAMTTLKHPNIIRLYLTFQDPSNLYYVVELAENGDLQHVLNQYKSIDLPIAKQLLGQTLLALAHMHQHRIIHRDIKPENILLDHYNRVKITDFGTVKIYKENEPFYSQRGSFVGSPEYVSPETLNETTISAATDLWAFGCLIFQFITGYSPFHTGSNYDTFQKIESGNYVIPDYVPEDAKDIIQKLLKVKPEERLGYGDCDTNYQTIRSHPFFEGLNWDDLPLAALEGFRPYEPAVLAQQKEKENEIQKNVYTDDEIVIKEGNIIFENKQRTLLLIDPPKLIITNLDASEIKKKIPLEATTTIRTEGNQLIIVNGVTTTEYSITCDTDETELWYSVIKEAIESIKK</sequence>
<evidence type="ECO:0000256" key="9">
    <source>
        <dbReference type="ARBA" id="ARBA00048679"/>
    </source>
</evidence>
<dbReference type="Gene3D" id="1.10.510.10">
    <property type="entry name" value="Transferase(Phosphotransferase) domain 1"/>
    <property type="match status" value="1"/>
</dbReference>
<dbReference type="GO" id="GO:0004674">
    <property type="term" value="F:protein serine/threonine kinase activity"/>
    <property type="evidence" value="ECO:0000318"/>
    <property type="project" value="GO_Central"/>
</dbReference>
<dbReference type="InParanoid" id="A2EJ98"/>
<keyword evidence="6 14" id="KW-0418">Kinase</keyword>
<dbReference type="FunFam" id="1.10.510.10:FF:000833">
    <property type="entry name" value="AGC family protein kinase"/>
    <property type="match status" value="1"/>
</dbReference>
<keyword evidence="7 10" id="KW-0067">ATP-binding</keyword>
<dbReference type="OrthoDB" id="347657at2759"/>
<dbReference type="Pfam" id="PF00069">
    <property type="entry name" value="Pkinase"/>
    <property type="match status" value="1"/>
</dbReference>
<dbReference type="InterPro" id="IPR011993">
    <property type="entry name" value="PH-like_dom_sf"/>
</dbReference>
<keyword evidence="4" id="KW-0808">Transferase</keyword>
<dbReference type="VEuPathDB" id="TrichDB:TVAG_240510"/>
<dbReference type="eggNOG" id="KOG0592">
    <property type="taxonomic scope" value="Eukaryota"/>
</dbReference>
<proteinExistence type="inferred from homology"/>
<evidence type="ECO:0000256" key="5">
    <source>
        <dbReference type="ARBA" id="ARBA00022741"/>
    </source>
</evidence>
<evidence type="ECO:0000256" key="3">
    <source>
        <dbReference type="ARBA" id="ARBA00022527"/>
    </source>
</evidence>
<evidence type="ECO:0000256" key="6">
    <source>
        <dbReference type="ARBA" id="ARBA00022777"/>
    </source>
</evidence>
<comment type="catalytic activity">
    <reaction evidence="9">
        <text>L-seryl-[protein] + ATP = O-phospho-L-seryl-[protein] + ADP + H(+)</text>
        <dbReference type="Rhea" id="RHEA:17989"/>
        <dbReference type="Rhea" id="RHEA-COMP:9863"/>
        <dbReference type="Rhea" id="RHEA-COMP:11604"/>
        <dbReference type="ChEBI" id="CHEBI:15378"/>
        <dbReference type="ChEBI" id="CHEBI:29999"/>
        <dbReference type="ChEBI" id="CHEBI:30616"/>
        <dbReference type="ChEBI" id="CHEBI:83421"/>
        <dbReference type="ChEBI" id="CHEBI:456216"/>
        <dbReference type="EC" id="2.7.11.1"/>
    </reaction>
</comment>
<dbReference type="OMA" id="WINAINI"/>
<dbReference type="CDD" id="cd05581">
    <property type="entry name" value="STKc_PDK1"/>
    <property type="match status" value="1"/>
</dbReference>
<dbReference type="EC" id="2.7.11.1" evidence="2"/>
<dbReference type="EMBL" id="DS113404">
    <property type="protein sequence ID" value="EAY07250.1"/>
    <property type="molecule type" value="Genomic_DNA"/>
</dbReference>
<dbReference type="PANTHER" id="PTHR24356:SF163">
    <property type="entry name" value="3-PHOSPHOINOSITIDE-DEPENDENT PROTEIN KINASE 1-RELATED"/>
    <property type="match status" value="1"/>
</dbReference>
<reference evidence="14" key="2">
    <citation type="journal article" date="2007" name="Science">
        <title>Draft genome sequence of the sexually transmitted pathogen Trichomonas vaginalis.</title>
        <authorList>
            <person name="Carlton J.M."/>
            <person name="Hirt R.P."/>
            <person name="Silva J.C."/>
            <person name="Delcher A.L."/>
            <person name="Schatz M."/>
            <person name="Zhao Q."/>
            <person name="Wortman J.R."/>
            <person name="Bidwell S.L."/>
            <person name="Alsmark U.C.M."/>
            <person name="Besteiro S."/>
            <person name="Sicheritz-Ponten T."/>
            <person name="Noel C.J."/>
            <person name="Dacks J.B."/>
            <person name="Foster P.G."/>
            <person name="Simillion C."/>
            <person name="Van de Peer Y."/>
            <person name="Miranda-Saavedra D."/>
            <person name="Barton G.J."/>
            <person name="Westrop G.D."/>
            <person name="Mueller S."/>
            <person name="Dessi D."/>
            <person name="Fiori P.L."/>
            <person name="Ren Q."/>
            <person name="Paulsen I."/>
            <person name="Zhang H."/>
            <person name="Bastida-Corcuera F.D."/>
            <person name="Simoes-Barbosa A."/>
            <person name="Brown M.T."/>
            <person name="Hayes R.D."/>
            <person name="Mukherjee M."/>
            <person name="Okumura C.Y."/>
            <person name="Schneider R."/>
            <person name="Smith A.J."/>
            <person name="Vanacova S."/>
            <person name="Villalvazo M."/>
            <person name="Haas B.J."/>
            <person name="Pertea M."/>
            <person name="Feldblyum T.V."/>
            <person name="Utterback T.R."/>
            <person name="Shu C.L."/>
            <person name="Osoegawa K."/>
            <person name="de Jong P.J."/>
            <person name="Hrdy I."/>
            <person name="Horvathova L."/>
            <person name="Zubacova Z."/>
            <person name="Dolezal P."/>
            <person name="Malik S.B."/>
            <person name="Logsdon J.M. Jr."/>
            <person name="Henze K."/>
            <person name="Gupta A."/>
            <person name="Wang C.C."/>
            <person name="Dunne R.L."/>
            <person name="Upcroft J.A."/>
            <person name="Upcroft P."/>
            <person name="White O."/>
            <person name="Salzberg S.L."/>
            <person name="Tang P."/>
            <person name="Chiu C.-H."/>
            <person name="Lee Y.-S."/>
            <person name="Embley T.M."/>
            <person name="Coombs G.H."/>
            <person name="Mottram J.C."/>
            <person name="Tachezy J."/>
            <person name="Fraser-Liggett C.M."/>
            <person name="Johnson P.J."/>
        </authorList>
    </citation>
    <scope>NUCLEOTIDE SEQUENCE [LARGE SCALE GENOMIC DNA]</scope>
    <source>
        <strain evidence="14">G3</strain>
    </source>
</reference>
<dbReference type="InterPro" id="IPR011009">
    <property type="entry name" value="Kinase-like_dom_sf"/>
</dbReference>
<evidence type="ECO:0000256" key="12">
    <source>
        <dbReference type="SAM" id="MobiDB-lite"/>
    </source>
</evidence>
<keyword evidence="5 10" id="KW-0547">Nucleotide-binding</keyword>
<dbReference type="Proteomes" id="UP000001542">
    <property type="component" value="Unassembled WGS sequence"/>
</dbReference>
<reference evidence="14" key="1">
    <citation type="submission" date="2006-10" db="EMBL/GenBank/DDBJ databases">
        <authorList>
            <person name="Amadeo P."/>
            <person name="Zhao Q."/>
            <person name="Wortman J."/>
            <person name="Fraser-Liggett C."/>
            <person name="Carlton J."/>
        </authorList>
    </citation>
    <scope>NUCLEOTIDE SEQUENCE</scope>
    <source>
        <strain evidence="14">G3</strain>
    </source>
</reference>
<dbReference type="VEuPathDB" id="TrichDB:TVAGG3_0315020"/>
<evidence type="ECO:0000259" key="13">
    <source>
        <dbReference type="PROSITE" id="PS50011"/>
    </source>
</evidence>
<evidence type="ECO:0000256" key="8">
    <source>
        <dbReference type="ARBA" id="ARBA00047899"/>
    </source>
</evidence>
<evidence type="ECO:0000256" key="2">
    <source>
        <dbReference type="ARBA" id="ARBA00012513"/>
    </source>
</evidence>
<name>A2EJ98_TRIV3</name>
<feature type="compositionally biased region" description="Pro residues" evidence="12">
    <location>
        <begin position="1"/>
        <end position="12"/>
    </location>
</feature>
<evidence type="ECO:0000256" key="10">
    <source>
        <dbReference type="PROSITE-ProRule" id="PRU10141"/>
    </source>
</evidence>
<evidence type="ECO:0000256" key="1">
    <source>
        <dbReference type="ARBA" id="ARBA00010006"/>
    </source>
</evidence>
<dbReference type="SMR" id="A2EJ98"/>
<dbReference type="RefSeq" id="XP_001319473.1">
    <property type="nucleotide sequence ID" value="XM_001319438.1"/>
</dbReference>
<dbReference type="InterPro" id="IPR039046">
    <property type="entry name" value="PDPK1"/>
</dbReference>
<accession>A2EJ98</accession>